<comment type="caution">
    <text evidence="1">The sequence shown here is derived from an EMBL/GenBank/DDBJ whole genome shotgun (WGS) entry which is preliminary data.</text>
</comment>
<keyword evidence="2" id="KW-1185">Reference proteome</keyword>
<reference evidence="1 2" key="1">
    <citation type="journal article" date="2021" name="Front. Genet.">
        <title>Chromosome-Level Genome Assembly Reveals Significant Gene Expansion in the Toll and IMD Signaling Pathways of Dendrolimus kikuchii.</title>
        <authorList>
            <person name="Zhou J."/>
            <person name="Wu P."/>
            <person name="Xiong Z."/>
            <person name="Liu N."/>
            <person name="Zhao N."/>
            <person name="Ji M."/>
            <person name="Qiu Y."/>
            <person name="Yang B."/>
        </authorList>
    </citation>
    <scope>NUCLEOTIDE SEQUENCE [LARGE SCALE GENOMIC DNA]</scope>
    <source>
        <strain evidence="1">Ann1</strain>
    </source>
</reference>
<accession>A0ACC1DGG2</accession>
<sequence length="263" mass="29063">MYFIQTFVLALCITLSPSSLSVHKTGWLDRLVQYYKHSFYDDVKRLVPVDVNATIQKAPPGYMDSPNWTFETVSNLLVLISQSETSRPVFQKLRRMLGPTRRIMMSRYNSFKNFPSLSKYIINDIYYDTESEEDQHTEPPLIIEQPKYIEEDFPTMDAVIVISNPVEARLPSAQISINLLKDILDARAMAGRIMPSSTKSTIHWVTTTNNNSTVAENATTTAGADGAATSPGPDASPSSAGADETSTGSQDGLPTGDQTTPTQ</sequence>
<evidence type="ECO:0000313" key="2">
    <source>
        <dbReference type="Proteomes" id="UP000824533"/>
    </source>
</evidence>
<evidence type="ECO:0000313" key="1">
    <source>
        <dbReference type="EMBL" id="KAJ0183038.1"/>
    </source>
</evidence>
<dbReference type="EMBL" id="CM034388">
    <property type="protein sequence ID" value="KAJ0183038.1"/>
    <property type="molecule type" value="Genomic_DNA"/>
</dbReference>
<organism evidence="1 2">
    <name type="scientific">Dendrolimus kikuchii</name>
    <dbReference type="NCBI Taxonomy" id="765133"/>
    <lineage>
        <taxon>Eukaryota</taxon>
        <taxon>Metazoa</taxon>
        <taxon>Ecdysozoa</taxon>
        <taxon>Arthropoda</taxon>
        <taxon>Hexapoda</taxon>
        <taxon>Insecta</taxon>
        <taxon>Pterygota</taxon>
        <taxon>Neoptera</taxon>
        <taxon>Endopterygota</taxon>
        <taxon>Lepidoptera</taxon>
        <taxon>Glossata</taxon>
        <taxon>Ditrysia</taxon>
        <taxon>Bombycoidea</taxon>
        <taxon>Lasiocampidae</taxon>
        <taxon>Dendrolimus</taxon>
    </lineage>
</organism>
<name>A0ACC1DGG2_9NEOP</name>
<proteinExistence type="predicted"/>
<protein>
    <submittedName>
        <fullName evidence="1">Uncharacterized protein</fullName>
    </submittedName>
</protein>
<dbReference type="Proteomes" id="UP000824533">
    <property type="component" value="Linkage Group LG02"/>
</dbReference>
<gene>
    <name evidence="1" type="ORF">K1T71_001014</name>
</gene>